<evidence type="ECO:0000313" key="2">
    <source>
        <dbReference type="EMBL" id="RVT97336.1"/>
    </source>
</evidence>
<dbReference type="EMBL" id="SACK01000011">
    <property type="protein sequence ID" value="RVT97336.1"/>
    <property type="molecule type" value="Genomic_DNA"/>
</dbReference>
<dbReference type="SUPFAM" id="SSF51735">
    <property type="entry name" value="NAD(P)-binding Rossmann-fold domains"/>
    <property type="match status" value="1"/>
</dbReference>
<dbReference type="InterPro" id="IPR051604">
    <property type="entry name" value="Ergot_Alk_Oxidoreductase"/>
</dbReference>
<gene>
    <name evidence="2" type="ORF">EOD41_18735</name>
</gene>
<dbReference type="Pfam" id="PF05368">
    <property type="entry name" value="NmrA"/>
    <property type="match status" value="1"/>
</dbReference>
<dbReference type="RefSeq" id="WP_127707832.1">
    <property type="nucleotide sequence ID" value="NZ_SACK01000011.1"/>
</dbReference>
<sequence>MKIVLTGSIGNIGKPLTQALIAKGHDVKVISSNTERQQAIEKLGAKAAIGTILDEKFLTDTFTGADIVYLMETMDAAGGDLADQENDFIAVINQIGQNYKEAIEKSGVKKVVHLSSVGAHMAQDNGILIFHHNVENILNRLPEDVVIKTMRPVGFYTNMFSFVHSIRSKGVIISNYGGNRKEPLVSPLDIADVIAEEIDKPFQRRIVRYIASDEVSPIEVAKALGEAIGKPDLQWQVIPSEQLLNIWLNAGFNPQVAHGFIEMQESQGNGKLYEDYELHRPVLGKVKLHDFARDFAAAYLQK</sequence>
<reference evidence="2 3" key="1">
    <citation type="submission" date="2019-01" db="EMBL/GenBank/DDBJ databases">
        <authorList>
            <person name="Chen W.-M."/>
        </authorList>
    </citation>
    <scope>NUCLEOTIDE SEQUENCE [LARGE SCALE GENOMIC DNA]</scope>
    <source>
        <strain evidence="2 3">YBJ-36</strain>
    </source>
</reference>
<evidence type="ECO:0000259" key="1">
    <source>
        <dbReference type="Pfam" id="PF05368"/>
    </source>
</evidence>
<organism evidence="2 3">
    <name type="scientific">Mucilaginibacter limnophilus</name>
    <dbReference type="NCBI Taxonomy" id="1932778"/>
    <lineage>
        <taxon>Bacteria</taxon>
        <taxon>Pseudomonadati</taxon>
        <taxon>Bacteroidota</taxon>
        <taxon>Sphingobacteriia</taxon>
        <taxon>Sphingobacteriales</taxon>
        <taxon>Sphingobacteriaceae</taxon>
        <taxon>Mucilaginibacter</taxon>
    </lineage>
</organism>
<dbReference type="PANTHER" id="PTHR43162">
    <property type="match status" value="1"/>
</dbReference>
<dbReference type="AlphaFoldDB" id="A0A437MI86"/>
<dbReference type="Proteomes" id="UP000282759">
    <property type="component" value="Unassembled WGS sequence"/>
</dbReference>
<dbReference type="Gene3D" id="3.40.50.720">
    <property type="entry name" value="NAD(P)-binding Rossmann-like Domain"/>
    <property type="match status" value="1"/>
</dbReference>
<keyword evidence="3" id="KW-1185">Reference proteome</keyword>
<protein>
    <submittedName>
        <fullName evidence="2">NAD-dependent epimerase/dehydratase family protein</fullName>
    </submittedName>
</protein>
<dbReference type="InterPro" id="IPR036291">
    <property type="entry name" value="NAD(P)-bd_dom_sf"/>
</dbReference>
<name>A0A437MI86_9SPHI</name>
<dbReference type="InterPro" id="IPR008030">
    <property type="entry name" value="NmrA-like"/>
</dbReference>
<feature type="domain" description="NmrA-like" evidence="1">
    <location>
        <begin position="2"/>
        <end position="274"/>
    </location>
</feature>
<dbReference type="Gene3D" id="3.90.25.10">
    <property type="entry name" value="UDP-galactose 4-epimerase, domain 1"/>
    <property type="match status" value="1"/>
</dbReference>
<comment type="caution">
    <text evidence="2">The sequence shown here is derived from an EMBL/GenBank/DDBJ whole genome shotgun (WGS) entry which is preliminary data.</text>
</comment>
<dbReference type="PANTHER" id="PTHR43162:SF1">
    <property type="entry name" value="PRESTALK A DIFFERENTIATION PROTEIN A"/>
    <property type="match status" value="1"/>
</dbReference>
<proteinExistence type="predicted"/>
<accession>A0A437MI86</accession>
<dbReference type="OrthoDB" id="2149806at2"/>
<evidence type="ECO:0000313" key="3">
    <source>
        <dbReference type="Proteomes" id="UP000282759"/>
    </source>
</evidence>